<gene>
    <name evidence="3" type="ORF">SCODWIG_02281</name>
</gene>
<reference evidence="4" key="1">
    <citation type="submission" date="2018-06" db="EMBL/GenBank/DDBJ databases">
        <authorList>
            <person name="Guldener U."/>
        </authorList>
    </citation>
    <scope>NUCLEOTIDE SEQUENCE [LARGE SCALE GENOMIC DNA]</scope>
    <source>
        <strain evidence="4">UTAD17</strain>
    </source>
</reference>
<dbReference type="Proteomes" id="UP000262825">
    <property type="component" value="Unassembled WGS sequence"/>
</dbReference>
<sequence>MWCFVLQNKDCLLELLNNVDDIDFQLKRDSLTAFDLLIPNTSFYNFVEDHNLLPLLTPTGTALNGAHTSIDIHNNASFNNEHDPVLDSIALQTAGLRIKSEDLFKPSSPNKHTLDRASSININDDFTDTMLFNYDKLEPDQYIMFGDYDISAILEYLLKLPVKHQHKPIIPASIVFQCIRYADKSLNSETLVNNFIDLCITKILSTSTNTKSGVVSSTTKDDNVNSGDVVLQSYWLGCFNILYYHLLKQDNFFKKYPQVLQNLVIGSRSLMIELCYSIHSRVVPLIQTTIFDYTTLNQVKETLYKKDWNFFKKSGSNSTNGTNETAAPNTDCPVKKKQNKDSYDEILKMLYPPTLEEQMKPSPMKIVQVYSALIYVLNLNSVHELISQQCLSLVMKWFNAVTFNSIMKNKSRKFLCRAKAMQIRLNLSVIQDWVMVNNLTPFKPTVSIDEFMWDRFPYTLIQNLADIDLDNQMELNKKLKFVIHASSKAKVLNETNSLFFYQSFIKIASIHLQPLLQILEWLQVATTLKDEESLNATLKLLDYLKPQQILKIMDRYRYEIDEPNFAFKKQLRAKLKKKNRLSFTFSRSTLSHSINSDDYLKEDETPIGIALPTLIELLPLYGGTSDYSPLLPIEIQDELDLLLENNKNIREQKQNDYNNNSSGSDYESYCTDNQEENHGNFENNVTGNPIDNVSERFFDNQEVEKTGHDTHDNFSISFKDDKGKADIFKELNVPSVAATKRQSWIQPTPEIEENPW</sequence>
<dbReference type="InterPro" id="IPR002710">
    <property type="entry name" value="Dilute_dom"/>
</dbReference>
<feature type="compositionally biased region" description="Polar residues" evidence="1">
    <location>
        <begin position="317"/>
        <end position="328"/>
    </location>
</feature>
<name>A0A376B8S5_9ASCO</name>
<evidence type="ECO:0000313" key="3">
    <source>
        <dbReference type="EMBL" id="SSD60520.1"/>
    </source>
</evidence>
<dbReference type="VEuPathDB" id="FungiDB:SCODWIG_02281"/>
<dbReference type="PANTHER" id="PTHR16027:SF6">
    <property type="entry name" value="DILUTE DOMAIN-CONTAINING PROTEIN"/>
    <property type="match status" value="1"/>
</dbReference>
<feature type="region of interest" description="Disordered" evidence="1">
    <location>
        <begin position="317"/>
        <end position="337"/>
    </location>
</feature>
<evidence type="ECO:0000256" key="1">
    <source>
        <dbReference type="SAM" id="MobiDB-lite"/>
    </source>
</evidence>
<dbReference type="PROSITE" id="PS51126">
    <property type="entry name" value="DILUTE"/>
    <property type="match status" value="1"/>
</dbReference>
<dbReference type="GO" id="GO:0051020">
    <property type="term" value="F:GTPase binding"/>
    <property type="evidence" value="ECO:0007669"/>
    <property type="project" value="TreeGrafter"/>
</dbReference>
<evidence type="ECO:0000259" key="2">
    <source>
        <dbReference type="PROSITE" id="PS51126"/>
    </source>
</evidence>
<dbReference type="EMBL" id="UFAJ01000378">
    <property type="protein sequence ID" value="SSD60520.1"/>
    <property type="molecule type" value="Genomic_DNA"/>
</dbReference>
<proteinExistence type="predicted"/>
<dbReference type="AlphaFoldDB" id="A0A376B8S5"/>
<protein>
    <submittedName>
        <fullName evidence="3">Related to Dilute domain-containing protein YPR089W</fullName>
    </submittedName>
</protein>
<dbReference type="PANTHER" id="PTHR16027">
    <property type="entry name" value="DILUTE DOMAIN-CONTAINING PROTEIN YPR089W"/>
    <property type="match status" value="1"/>
</dbReference>
<dbReference type="SMART" id="SM01132">
    <property type="entry name" value="DIL"/>
    <property type="match status" value="1"/>
</dbReference>
<accession>A0A376B8S5</accession>
<dbReference type="InterPro" id="IPR052072">
    <property type="entry name" value="Vascular_dev_regulator"/>
</dbReference>
<keyword evidence="4" id="KW-1185">Reference proteome</keyword>
<dbReference type="Pfam" id="PF01843">
    <property type="entry name" value="DIL"/>
    <property type="match status" value="2"/>
</dbReference>
<evidence type="ECO:0000313" key="4">
    <source>
        <dbReference type="Proteomes" id="UP000262825"/>
    </source>
</evidence>
<feature type="domain" description="Dilute" evidence="2">
    <location>
        <begin position="330"/>
        <end position="581"/>
    </location>
</feature>
<organism evidence="3 4">
    <name type="scientific">Saccharomycodes ludwigii</name>
    <dbReference type="NCBI Taxonomy" id="36035"/>
    <lineage>
        <taxon>Eukaryota</taxon>
        <taxon>Fungi</taxon>
        <taxon>Dikarya</taxon>
        <taxon>Ascomycota</taxon>
        <taxon>Saccharomycotina</taxon>
        <taxon>Saccharomycetes</taxon>
        <taxon>Saccharomycodales</taxon>
        <taxon>Saccharomycodaceae</taxon>
        <taxon>Saccharomycodes</taxon>
    </lineage>
</organism>